<keyword evidence="2" id="KW-0378">Hydrolase</keyword>
<dbReference type="OrthoDB" id="5311491at2759"/>
<dbReference type="Gene3D" id="3.40.50.1820">
    <property type="entry name" value="alpha/beta hydrolase"/>
    <property type="match status" value="1"/>
</dbReference>
<feature type="domain" description="AB hydrolase-1" evidence="1">
    <location>
        <begin position="30"/>
        <end position="341"/>
    </location>
</feature>
<dbReference type="Proteomes" id="UP000703269">
    <property type="component" value="Unassembled WGS sequence"/>
</dbReference>
<accession>A0A9P3LEI5</accession>
<dbReference type="SUPFAM" id="SSF53474">
    <property type="entry name" value="alpha/beta-Hydrolases"/>
    <property type="match status" value="1"/>
</dbReference>
<keyword evidence="3" id="KW-1185">Reference proteome</keyword>
<dbReference type="InterPro" id="IPR000073">
    <property type="entry name" value="AB_hydrolase_1"/>
</dbReference>
<organism evidence="2 3">
    <name type="scientific">Phanerochaete sordida</name>
    <dbReference type="NCBI Taxonomy" id="48140"/>
    <lineage>
        <taxon>Eukaryota</taxon>
        <taxon>Fungi</taxon>
        <taxon>Dikarya</taxon>
        <taxon>Basidiomycota</taxon>
        <taxon>Agaricomycotina</taxon>
        <taxon>Agaricomycetes</taxon>
        <taxon>Polyporales</taxon>
        <taxon>Phanerochaetaceae</taxon>
        <taxon>Phanerochaete</taxon>
    </lineage>
</organism>
<sequence>MPTAQLNTQGTVIFYHDSGPPKNCAVYTTVVLVHGFAINGGIFERMLPHAATYGFRIIAMNSRDYSGSTPYTPDELSDYTSHNLDKQAAAVRRWAHEIGCFLVHVCSSLRIPRARALPRGQIGGLIMVAWSLSTMAALAMLGDARSLGEELSSQLALYLRKVILYDPSSRTAGVHPDLLLTWPVADPTIPPEEKPAKFNEWVSSYFTAHPDDAPITVEALHARTALPRTPTLLKLTSAELHRVTNPEILLRSGLIVNTDSSIHLRHARTTFSDADAVLPRVEVIVWWCDCTFWMALWGAKVFAEFIKEEPSAGKRKRSASMLKLKDANHFLHWEEPERMVRLLAEACHGSMSLARL</sequence>
<reference evidence="2 3" key="1">
    <citation type="submission" date="2021-08" db="EMBL/GenBank/DDBJ databases">
        <title>Draft Genome Sequence of Phanerochaete sordida strain YK-624.</title>
        <authorList>
            <person name="Mori T."/>
            <person name="Dohra H."/>
            <person name="Suzuki T."/>
            <person name="Kawagishi H."/>
            <person name="Hirai H."/>
        </authorList>
    </citation>
    <scope>NUCLEOTIDE SEQUENCE [LARGE SCALE GENOMIC DNA]</scope>
    <source>
        <strain evidence="2 3">YK-624</strain>
    </source>
</reference>
<dbReference type="GO" id="GO:0016787">
    <property type="term" value="F:hydrolase activity"/>
    <property type="evidence" value="ECO:0007669"/>
    <property type="project" value="UniProtKB-KW"/>
</dbReference>
<dbReference type="AlphaFoldDB" id="A0A9P3LEI5"/>
<name>A0A9P3LEI5_9APHY</name>
<proteinExistence type="predicted"/>
<comment type="caution">
    <text evidence="2">The sequence shown here is derived from an EMBL/GenBank/DDBJ whole genome shotgun (WGS) entry which is preliminary data.</text>
</comment>
<evidence type="ECO:0000313" key="2">
    <source>
        <dbReference type="EMBL" id="GJE91644.1"/>
    </source>
</evidence>
<evidence type="ECO:0000259" key="1">
    <source>
        <dbReference type="Pfam" id="PF12697"/>
    </source>
</evidence>
<protein>
    <submittedName>
        <fullName evidence="2">Alpha/beta hydrolase</fullName>
    </submittedName>
</protein>
<gene>
    <name evidence="2" type="ORF">PsYK624_077940</name>
</gene>
<dbReference type="InterPro" id="IPR029058">
    <property type="entry name" value="AB_hydrolase_fold"/>
</dbReference>
<evidence type="ECO:0000313" key="3">
    <source>
        <dbReference type="Proteomes" id="UP000703269"/>
    </source>
</evidence>
<dbReference type="EMBL" id="BPQB01000022">
    <property type="protein sequence ID" value="GJE91644.1"/>
    <property type="molecule type" value="Genomic_DNA"/>
</dbReference>
<dbReference type="Pfam" id="PF12697">
    <property type="entry name" value="Abhydrolase_6"/>
    <property type="match status" value="1"/>
</dbReference>